<dbReference type="CTD" id="57804"/>
<dbReference type="GeneID" id="115456565"/>
<dbReference type="PANTHER" id="PTHR14303:SF0">
    <property type="entry name" value="DNA POLYMERASE DELTA SUBUNIT 4"/>
    <property type="match status" value="1"/>
</dbReference>
<dbReference type="RefSeq" id="XP_030041600.1">
    <property type="nucleotide sequence ID" value="XM_030185740.1"/>
</dbReference>
<protein>
    <submittedName>
        <fullName evidence="2 3">DNA polymerase delta subunit 4</fullName>
    </submittedName>
</protein>
<dbReference type="Pfam" id="PF04081">
    <property type="entry name" value="DNA_pol_delta_4"/>
    <property type="match status" value="1"/>
</dbReference>
<dbReference type="GO" id="GO:0000731">
    <property type="term" value="P:DNA synthesis involved in DNA repair"/>
    <property type="evidence" value="ECO:0007669"/>
    <property type="project" value="InterPro"/>
</dbReference>
<evidence type="ECO:0000313" key="1">
    <source>
        <dbReference type="Proteomes" id="UP000515156"/>
    </source>
</evidence>
<dbReference type="Proteomes" id="UP000515156">
    <property type="component" value="Chromosome 1"/>
</dbReference>
<sequence length="113" mass="13479">MERKGLITDSYQVVKHKKKNEQKRKEVKSRQTGPVKVTRVVSQAVTKEEEELEVLRQFDLNWHFGPCTGITRLQRWERAMELGLEPPTSIRELLLRHKDDPRFLNSVWHEYPI</sequence>
<dbReference type="RefSeq" id="XP_030041592.1">
    <property type="nucleotide sequence ID" value="XM_030185732.1"/>
</dbReference>
<dbReference type="KEGG" id="muo:115456565"/>
<name>A0A6P7WTQ9_9AMPH</name>
<evidence type="ECO:0000313" key="3">
    <source>
        <dbReference type="RefSeq" id="XP_030041600.1"/>
    </source>
</evidence>
<gene>
    <name evidence="2 3" type="primary">POLD4</name>
</gene>
<proteinExistence type="predicted"/>
<organism evidence="1 3">
    <name type="scientific">Microcaecilia unicolor</name>
    <dbReference type="NCBI Taxonomy" id="1415580"/>
    <lineage>
        <taxon>Eukaryota</taxon>
        <taxon>Metazoa</taxon>
        <taxon>Chordata</taxon>
        <taxon>Craniata</taxon>
        <taxon>Vertebrata</taxon>
        <taxon>Euteleostomi</taxon>
        <taxon>Amphibia</taxon>
        <taxon>Gymnophiona</taxon>
        <taxon>Siphonopidae</taxon>
        <taxon>Microcaecilia</taxon>
    </lineage>
</organism>
<evidence type="ECO:0000313" key="2">
    <source>
        <dbReference type="RefSeq" id="XP_030041592.1"/>
    </source>
</evidence>
<accession>A0A6P7WTQ9</accession>
<dbReference type="GO" id="GO:0003887">
    <property type="term" value="F:DNA-directed DNA polymerase activity"/>
    <property type="evidence" value="ECO:0007669"/>
    <property type="project" value="TreeGrafter"/>
</dbReference>
<dbReference type="OrthoDB" id="337486at2759"/>
<dbReference type="GO" id="GO:0006261">
    <property type="term" value="P:DNA-templated DNA replication"/>
    <property type="evidence" value="ECO:0007669"/>
    <property type="project" value="TreeGrafter"/>
</dbReference>
<keyword evidence="1" id="KW-1185">Reference proteome</keyword>
<dbReference type="GO" id="GO:0043625">
    <property type="term" value="C:delta DNA polymerase complex"/>
    <property type="evidence" value="ECO:0007669"/>
    <property type="project" value="TreeGrafter"/>
</dbReference>
<dbReference type="InterPro" id="IPR007218">
    <property type="entry name" value="DNA_pol_delta_4"/>
</dbReference>
<dbReference type="AlphaFoldDB" id="A0A6P7WTQ9"/>
<reference evidence="2 3" key="1">
    <citation type="submission" date="2025-04" db="UniProtKB">
        <authorList>
            <consortium name="RefSeq"/>
        </authorList>
    </citation>
    <scope>IDENTIFICATION</scope>
</reference>
<dbReference type="PANTHER" id="PTHR14303">
    <property type="entry name" value="DNA POLYMERASE DELTA SUBUNIT 4"/>
    <property type="match status" value="1"/>
</dbReference>